<evidence type="ECO:0000313" key="6">
    <source>
        <dbReference type="Proteomes" id="UP001221519"/>
    </source>
</evidence>
<proteinExistence type="predicted"/>
<dbReference type="Proteomes" id="UP001221519">
    <property type="component" value="Chromosome"/>
</dbReference>
<dbReference type="EMBL" id="CP118101">
    <property type="protein sequence ID" value="WDH83177.1"/>
    <property type="molecule type" value="Genomic_DNA"/>
</dbReference>
<keyword evidence="1" id="KW-0472">Membrane</keyword>
<dbReference type="PANTHER" id="PTHR43358:SF4">
    <property type="entry name" value="ALPHA_BETA HYDROLASE FOLD-1 DOMAIN-CONTAINING PROTEIN"/>
    <property type="match status" value="1"/>
</dbReference>
<evidence type="ECO:0000259" key="2">
    <source>
        <dbReference type="Pfam" id="PF02129"/>
    </source>
</evidence>
<keyword evidence="1" id="KW-0812">Transmembrane</keyword>
<organism evidence="3 5">
    <name type="scientific">Paenibacillus urinalis</name>
    <dbReference type="NCBI Taxonomy" id="521520"/>
    <lineage>
        <taxon>Bacteria</taxon>
        <taxon>Bacillati</taxon>
        <taxon>Bacillota</taxon>
        <taxon>Bacilli</taxon>
        <taxon>Bacillales</taxon>
        <taxon>Paenibacillaceae</taxon>
        <taxon>Paenibacillus</taxon>
    </lineage>
</organism>
<dbReference type="Pfam" id="PF02129">
    <property type="entry name" value="Peptidase_S15"/>
    <property type="match status" value="1"/>
</dbReference>
<feature type="transmembrane region" description="Helical" evidence="1">
    <location>
        <begin position="6"/>
        <end position="23"/>
    </location>
</feature>
<dbReference type="PANTHER" id="PTHR43358">
    <property type="entry name" value="ALPHA/BETA-HYDROLASE"/>
    <property type="match status" value="1"/>
</dbReference>
<evidence type="ECO:0000313" key="4">
    <source>
        <dbReference type="EMBL" id="WDI02951.1"/>
    </source>
</evidence>
<gene>
    <name evidence="3" type="ORF">PUW23_02705</name>
    <name evidence="4" type="ORF">PUW25_02865</name>
</gene>
<dbReference type="InterPro" id="IPR052920">
    <property type="entry name" value="DNA-binding_regulatory"/>
</dbReference>
<feature type="domain" description="Xaa-Pro dipeptidyl-peptidase-like" evidence="2">
    <location>
        <begin position="66"/>
        <end position="192"/>
    </location>
</feature>
<reference evidence="3 6" key="1">
    <citation type="submission" date="2023-02" db="EMBL/GenBank/DDBJ databases">
        <title>Pathogen: clinical or host-associated sample.</title>
        <authorList>
            <person name="Hergert J."/>
            <person name="Casey R."/>
            <person name="Wagner J."/>
            <person name="Young E.L."/>
            <person name="Oakeson K.F."/>
        </authorList>
    </citation>
    <scope>NUCLEOTIDE SEQUENCE</scope>
    <source>
        <strain evidence="4 6">2022CK-00829</strain>
        <strain evidence="3">2022CK-00830</strain>
    </source>
</reference>
<protein>
    <submittedName>
        <fullName evidence="3">Alpha/beta hydrolase</fullName>
    </submittedName>
</protein>
<keyword evidence="3" id="KW-0378">Hydrolase</keyword>
<dbReference type="EMBL" id="CP118108">
    <property type="protein sequence ID" value="WDI02951.1"/>
    <property type="molecule type" value="Genomic_DNA"/>
</dbReference>
<evidence type="ECO:0000313" key="5">
    <source>
        <dbReference type="Proteomes" id="UP001220962"/>
    </source>
</evidence>
<dbReference type="InterPro" id="IPR000383">
    <property type="entry name" value="Xaa-Pro-like_dom"/>
</dbReference>
<keyword evidence="1" id="KW-1133">Transmembrane helix</keyword>
<keyword evidence="6" id="KW-1185">Reference proteome</keyword>
<dbReference type="SUPFAM" id="SSF53474">
    <property type="entry name" value="alpha/beta-Hydrolases"/>
    <property type="match status" value="1"/>
</dbReference>
<dbReference type="Gene3D" id="3.40.50.1820">
    <property type="entry name" value="alpha/beta hydrolase"/>
    <property type="match status" value="1"/>
</dbReference>
<evidence type="ECO:0000313" key="3">
    <source>
        <dbReference type="EMBL" id="WDH83177.1"/>
    </source>
</evidence>
<dbReference type="GO" id="GO:0016787">
    <property type="term" value="F:hydrolase activity"/>
    <property type="evidence" value="ECO:0007669"/>
    <property type="project" value="UniProtKB-KW"/>
</dbReference>
<dbReference type="AlphaFoldDB" id="A0AAX3N0V4"/>
<sequence>MYQIAFLLLSVYFLIEGIVSFGFRQMIRMKVRSEDYLFSLLEKAGVYHRSDFKKLQKEDVWIRSRDGLKLHAVMIEPNPSSKRWMIIVHGYTASHFISTQYIQMFQESGFNLLLVDQRRHGKSEGVYTTFGYKEKYDIEAWVEYVNQRAGGNCVIGLHGQSFGGGTVLEYSAMAASNIKFIIADCPYSDLTELMKYQLRRVRLYPVSCFYYLVSRRVMKKAGFRFDQVSPTKAVQISDIPTLFIHGTEDRFVPTKMSEDLYKVKKGFKRLLMIEGAVHANAYMVNPQLYRTQVLEFIDEVLEHEHVQLYPASSIPASSSSVEQQLRTQWG</sequence>
<dbReference type="InterPro" id="IPR029058">
    <property type="entry name" value="AB_hydrolase_fold"/>
</dbReference>
<name>A0AAX3N0V4_9BACL</name>
<evidence type="ECO:0000256" key="1">
    <source>
        <dbReference type="SAM" id="Phobius"/>
    </source>
</evidence>
<accession>A0AAX3N0V4</accession>
<dbReference type="RefSeq" id="WP_274338519.1">
    <property type="nucleotide sequence ID" value="NZ_CP118101.1"/>
</dbReference>
<dbReference type="Proteomes" id="UP001220962">
    <property type="component" value="Chromosome"/>
</dbReference>